<organism evidence="1 3">
    <name type="scientific">Purpureocillium lilacinum</name>
    <name type="common">Paecilomyces lilacinus</name>
    <dbReference type="NCBI Taxonomy" id="33203"/>
    <lineage>
        <taxon>Eukaryota</taxon>
        <taxon>Fungi</taxon>
        <taxon>Dikarya</taxon>
        <taxon>Ascomycota</taxon>
        <taxon>Pezizomycotina</taxon>
        <taxon>Sordariomycetes</taxon>
        <taxon>Hypocreomycetidae</taxon>
        <taxon>Hypocreales</taxon>
        <taxon>Ophiocordycipitaceae</taxon>
        <taxon>Purpureocillium</taxon>
    </lineage>
</organism>
<dbReference type="Proteomes" id="UP000078240">
    <property type="component" value="Unassembled WGS sequence"/>
</dbReference>
<gene>
    <name evidence="1" type="ORF">VFPBJ_03048</name>
    <name evidence="2" type="ORF">VFPFJ_05230</name>
</gene>
<comment type="caution">
    <text evidence="1">The sequence shown here is derived from an EMBL/GenBank/DDBJ whole genome shotgun (WGS) entry which is preliminary data.</text>
</comment>
<accession>A0A179H3X8</accession>
<sequence>MGGSEFVCMRWPRVKAAEISAGVHRTVPHRNIQHCTGFDARPESSVCILCQMEDSLTVAIPPARTHRPVCCRVWGRSNSLSCPSELTQACREYGQGGHRGCCSGQGDHRPVVVDHLFDLTATHRLGQGCKVLRRKHPISEK</sequence>
<evidence type="ECO:0000313" key="2">
    <source>
        <dbReference type="EMBL" id="OAQ91071.1"/>
    </source>
</evidence>
<evidence type="ECO:0000313" key="3">
    <source>
        <dbReference type="Proteomes" id="UP000078240"/>
    </source>
</evidence>
<dbReference type="AlphaFoldDB" id="A0A179H3X8"/>
<dbReference type="EMBL" id="LSBH01000002">
    <property type="protein sequence ID" value="OAQ84280.1"/>
    <property type="molecule type" value="Genomic_DNA"/>
</dbReference>
<dbReference type="EMBL" id="LSBI01000004">
    <property type="protein sequence ID" value="OAQ91071.1"/>
    <property type="molecule type" value="Genomic_DNA"/>
</dbReference>
<reference evidence="1 3" key="1">
    <citation type="submission" date="2016-01" db="EMBL/GenBank/DDBJ databases">
        <title>Biosynthesis of antibiotic leucinostatins and their inhibition on Phytophthora in bio-control Purpureocillium lilacinum.</title>
        <authorList>
            <person name="Wang G."/>
            <person name="Liu Z."/>
            <person name="Lin R."/>
            <person name="Li E."/>
            <person name="Mao Z."/>
            <person name="Ling J."/>
            <person name="Yin W."/>
            <person name="Xie B."/>
        </authorList>
    </citation>
    <scope>NUCLEOTIDE SEQUENCE [LARGE SCALE GENOMIC DNA]</scope>
    <source>
        <strain evidence="1">PLBJ-1</strain>
        <strain evidence="2">PLFJ-1</strain>
    </source>
</reference>
<proteinExistence type="predicted"/>
<dbReference type="Proteomes" id="UP000078340">
    <property type="component" value="Unassembled WGS sequence"/>
</dbReference>
<evidence type="ECO:0000313" key="1">
    <source>
        <dbReference type="EMBL" id="OAQ84280.1"/>
    </source>
</evidence>
<name>A0A179H3X8_PURLI</name>
<protein>
    <submittedName>
        <fullName evidence="1">Uncharacterized protein</fullName>
    </submittedName>
</protein>